<dbReference type="RefSeq" id="WP_094992665.1">
    <property type="nucleotide sequence ID" value="NZ_NQKI01000007.1"/>
</dbReference>
<dbReference type="Gene3D" id="3.10.450.50">
    <property type="match status" value="1"/>
</dbReference>
<dbReference type="PIRSF" id="PIRSF029394">
    <property type="entry name" value="UCP029394"/>
    <property type="match status" value="1"/>
</dbReference>
<organism evidence="1 2">
    <name type="scientific">Pseudomonas lundensis</name>
    <dbReference type="NCBI Taxonomy" id="86185"/>
    <lineage>
        <taxon>Bacteria</taxon>
        <taxon>Pseudomonadati</taxon>
        <taxon>Pseudomonadota</taxon>
        <taxon>Gammaproteobacteria</taxon>
        <taxon>Pseudomonadales</taxon>
        <taxon>Pseudomonadaceae</taxon>
        <taxon>Pseudomonas</taxon>
    </lineage>
</organism>
<gene>
    <name evidence="1" type="ORF">CJF39_06485</name>
</gene>
<comment type="caution">
    <text evidence="1">The sequence shown here is derived from an EMBL/GenBank/DDBJ whole genome shotgun (WGS) entry which is preliminary data.</text>
</comment>
<accession>A0A266NCU4</accession>
<protein>
    <submittedName>
        <fullName evidence="1">DUF4440 domain-containing protein</fullName>
    </submittedName>
</protein>
<evidence type="ECO:0000313" key="2">
    <source>
        <dbReference type="Proteomes" id="UP000215788"/>
    </source>
</evidence>
<dbReference type="InterPro" id="IPR032710">
    <property type="entry name" value="NTF2-like_dom_sf"/>
</dbReference>
<evidence type="ECO:0000313" key="1">
    <source>
        <dbReference type="EMBL" id="OZY60233.1"/>
    </source>
</evidence>
<name>A0A266NCU4_9PSED</name>
<dbReference type="EMBL" id="NQKI01000007">
    <property type="protein sequence ID" value="OZY60233.1"/>
    <property type="molecule type" value="Genomic_DNA"/>
</dbReference>
<reference evidence="1 2" key="1">
    <citation type="submission" date="2017-08" db="EMBL/GenBank/DDBJ databases">
        <title>Genomic and metabolic characterisation of spoilage-associated Pseudomonas species.</title>
        <authorList>
            <person name="Stanborough T."/>
            <person name="Fegan N."/>
            <person name="Powell S.M."/>
            <person name="Singh T."/>
            <person name="Tamplin M.L."/>
            <person name="Chandry P.S."/>
        </authorList>
    </citation>
    <scope>NUCLEOTIDE SEQUENCE [LARGE SCALE GENOMIC DNA]</scope>
    <source>
        <strain evidence="1 2">L1802</strain>
    </source>
</reference>
<dbReference type="AlphaFoldDB" id="A0A266NCU4"/>
<dbReference type="Proteomes" id="UP000215788">
    <property type="component" value="Unassembled WGS sequence"/>
</dbReference>
<dbReference type="InterPro" id="IPR016918">
    <property type="entry name" value="UCP029394"/>
</dbReference>
<sequence>MTEYTRYFDLVKETHVEIEGWFSGLEPGVLPTLLGRFSPQFSMITPSGNALDVNSMQDLFEPLRGTRAELKITVSEFEGIACYAGGAVIRYREVQEEPNGKRTDRRATAVFEQDASGAVHWRHLHETFCAG</sequence>
<dbReference type="SUPFAM" id="SSF54427">
    <property type="entry name" value="NTF2-like"/>
    <property type="match status" value="1"/>
</dbReference>
<proteinExistence type="predicted"/>
<dbReference type="OrthoDB" id="8912060at2"/>